<feature type="domain" description="RPGRIP1 C-terminal" evidence="9">
    <location>
        <begin position="1165"/>
        <end position="1321"/>
    </location>
</feature>
<feature type="compositionally biased region" description="Low complexity" evidence="7">
    <location>
        <begin position="206"/>
        <end position="235"/>
    </location>
</feature>
<organism evidence="10 11">
    <name type="scientific">Cherax quadricarinatus</name>
    <name type="common">Australian red claw crayfish</name>
    <dbReference type="NCBI Taxonomy" id="27406"/>
    <lineage>
        <taxon>Eukaryota</taxon>
        <taxon>Metazoa</taxon>
        <taxon>Ecdysozoa</taxon>
        <taxon>Arthropoda</taxon>
        <taxon>Crustacea</taxon>
        <taxon>Multicrustacea</taxon>
        <taxon>Malacostraca</taxon>
        <taxon>Eumalacostraca</taxon>
        <taxon>Eucarida</taxon>
        <taxon>Decapoda</taxon>
        <taxon>Pleocyemata</taxon>
        <taxon>Astacidea</taxon>
        <taxon>Parastacoidea</taxon>
        <taxon>Parastacidae</taxon>
        <taxon>Cherax</taxon>
    </lineage>
</organism>
<evidence type="ECO:0000313" key="10">
    <source>
        <dbReference type="EMBL" id="KAK8746674.1"/>
    </source>
</evidence>
<feature type="region of interest" description="Disordered" evidence="7">
    <location>
        <begin position="929"/>
        <end position="990"/>
    </location>
</feature>
<feature type="coiled-coil region" evidence="6">
    <location>
        <begin position="251"/>
        <end position="422"/>
    </location>
</feature>
<sequence>DSRISPSLINSTKEERKNIYLWRCQWPTKPQQQQQSTAGVVRHAAAMSASGSDDQIPVRDGYAVHPKHTAPEEMYWLSHLNQEELCEKYVGLRDDFYTLKKFSCKQEDKIKKLQTKLRKIIADKKKDTTSRGNASCSVQEMEYQDALESQQQSIRELRLKNDHLEKKIKLANIQLSAAKKNRPLLFQHIGARVDTGLKQTRAPVTPQVKQPVRPSSSPSKPASSSESSARTIESSVHQTDFVLPERVREILEEARKRILALEAERDELQEHLIEKQQSAEDAEYELQQKIAMLQEEVTSLREDLHDQGVREERETLAIVRAEREARTLSARTTALQEQLAVTEEKVAAEKSRKEALQNELERMTGKLLGAEHQLREMQQEYQKTLAQLQQIAEKNKILQKENEQLQKENEQLTILNKNIEQRGLAAENESLKTQIAHLESALQSDLTERGTFLEHMTSDKEALAKAEVEMKNLRESNFKLQEELEKATQKLNIYSKAGLLDLTEKDLANIFMKHKEESSGGMSAKAVEDLRQAHSELQLLYREKMLELEKITSTLTSHAETYKALENQVAKVTQESQEKEADFLLTIKNLQEVIKRRDERCEKMEHQMLMITDKGLKEKLDDLGHNLTRTVNLGKHDNVLEFHIDKVLFEAPEFNLLKTFVSWTVPFSLEDPLQHTNVAIGIDARYNYSALYKFQMNFRNLVSLRDDNVTVSVYILLDSGHPAKVGECYLSFSEVLDHPRNTLHGTVQVLVAFDDAEVQHLPVGLHLQPGEVVGTMSYWFNLQRPCEEVIAQHMRTVGVLAASQHYQDFVPKASKIIESKNPVNPRRVSDKEYQWKSADHQLSSDMSRRRSSLEQPSKLKCPIPAPRSQSHASLLIEQQQTYSQESEETKRHQESVNSSLHTQEYESAEQVQSDIYHNAAAGSCGFEKHCPHSQSTSSSRPYNAETPIKTKVIKTGNIDGYKNHKNVNSKQNSATHSSSRSDPSTSHASDKLSLLLIDKKATRPKSATSVMCARDSSEESGRTSVINENHATLEGHLRNQPQVSEQQTCSSEESSSSDTMFEESSESDTHIDEAPQLQSVHKAPENLAIEAKSSKDLGRKGGIRSSMSIHSKRGQETCSTSSPRISNSSSQVTGSQLSLAEASLATDSEGVVAVVSNKYKEKQLRIYVEVCSLVLYADSSVIQDPSVEFLFVDYHGFLGLPPDQLETPMSLPKPPPGCSLNFNFGQEFIIDQEQHPEREQALVDLMKNRGIIKFTVTSEPPEELQDSHDCQDLGYAFVNLHELLKKGQDLHDAELTVESADDGSQLGVLCITLHIVDVLKHLNI</sequence>
<evidence type="ECO:0000256" key="4">
    <source>
        <dbReference type="ARBA" id="ARBA00023069"/>
    </source>
</evidence>
<keyword evidence="3 6" id="KW-0175">Coiled coil</keyword>
<gene>
    <name evidence="10" type="ORF">OTU49_017133</name>
</gene>
<evidence type="ECO:0000256" key="1">
    <source>
        <dbReference type="ARBA" id="ARBA00004138"/>
    </source>
</evidence>
<protein>
    <submittedName>
        <fullName evidence="10">Uncharacterized protein</fullName>
    </submittedName>
</protein>
<feature type="region of interest" description="Disordered" evidence="7">
    <location>
        <begin position="1005"/>
        <end position="1132"/>
    </location>
</feature>
<comment type="caution">
    <text evidence="10">The sequence shown here is derived from an EMBL/GenBank/DDBJ whole genome shotgun (WGS) entry which is preliminary data.</text>
</comment>
<feature type="coiled-coil region" evidence="6">
    <location>
        <begin position="548"/>
        <end position="607"/>
    </location>
</feature>
<evidence type="ECO:0000259" key="8">
    <source>
        <dbReference type="Pfam" id="PF11618"/>
    </source>
</evidence>
<reference evidence="10 11" key="1">
    <citation type="journal article" date="2024" name="BMC Genomics">
        <title>Genome assembly of redclaw crayfish (Cherax quadricarinatus) provides insights into its immune adaptation and hypoxia tolerance.</title>
        <authorList>
            <person name="Liu Z."/>
            <person name="Zheng J."/>
            <person name="Li H."/>
            <person name="Fang K."/>
            <person name="Wang S."/>
            <person name="He J."/>
            <person name="Zhou D."/>
            <person name="Weng S."/>
            <person name="Chi M."/>
            <person name="Gu Z."/>
            <person name="He J."/>
            <person name="Li F."/>
            <person name="Wang M."/>
        </authorList>
    </citation>
    <scope>NUCLEOTIDE SEQUENCE [LARGE SCALE GENOMIC DNA]</scope>
    <source>
        <strain evidence="10">ZL_2023a</strain>
    </source>
</reference>
<dbReference type="SUPFAM" id="SSF49562">
    <property type="entry name" value="C2 domain (Calcium/lipid-binding domain, CaLB)"/>
    <property type="match status" value="1"/>
</dbReference>
<evidence type="ECO:0000256" key="6">
    <source>
        <dbReference type="SAM" id="Coils"/>
    </source>
</evidence>
<feature type="compositionally biased region" description="Low complexity" evidence="7">
    <location>
        <begin position="973"/>
        <end position="990"/>
    </location>
</feature>
<evidence type="ECO:0000256" key="2">
    <source>
        <dbReference type="ARBA" id="ARBA00006042"/>
    </source>
</evidence>
<dbReference type="PANTHER" id="PTHR14240">
    <property type="entry name" value="RETINITIS PIGMENTOSA GTPASE REGULATOR-INTERACTING PROTEIN"/>
    <property type="match status" value="1"/>
</dbReference>
<keyword evidence="5" id="KW-0966">Cell projection</keyword>
<dbReference type="EMBL" id="JARKIK010000017">
    <property type="protein sequence ID" value="KAK8746674.1"/>
    <property type="molecule type" value="Genomic_DNA"/>
</dbReference>
<dbReference type="Pfam" id="PF11618">
    <property type="entry name" value="C2-C2_1"/>
    <property type="match status" value="1"/>
</dbReference>
<comment type="similarity">
    <text evidence="2">Belongs to the RPGRIP1 family.</text>
</comment>
<feature type="compositionally biased region" description="Low complexity" evidence="7">
    <location>
        <begin position="1044"/>
        <end position="1059"/>
    </location>
</feature>
<dbReference type="Proteomes" id="UP001445076">
    <property type="component" value="Unassembled WGS sequence"/>
</dbReference>
<dbReference type="PANTHER" id="PTHR14240:SF5">
    <property type="entry name" value="RPGRIP1 C-TERMINAL DOMAIN-CONTAINING PROTEIN"/>
    <property type="match status" value="1"/>
</dbReference>
<name>A0AAW0Y3W7_CHEQU</name>
<feature type="domain" description="RPGR-interacting protein 1 first C2" evidence="8">
    <location>
        <begin position="631"/>
        <end position="755"/>
    </location>
</feature>
<dbReference type="GO" id="GO:0005929">
    <property type="term" value="C:cilium"/>
    <property type="evidence" value="ECO:0007669"/>
    <property type="project" value="UniProtKB-SubCell"/>
</dbReference>
<keyword evidence="4" id="KW-0969">Cilium</keyword>
<dbReference type="InterPro" id="IPR035892">
    <property type="entry name" value="C2_domain_sf"/>
</dbReference>
<keyword evidence="11" id="KW-1185">Reference proteome</keyword>
<comment type="subcellular location">
    <subcellularLocation>
        <location evidence="1">Cell projection</location>
        <location evidence="1">Cilium</location>
    </subcellularLocation>
</comment>
<feature type="coiled-coil region" evidence="6">
    <location>
        <begin position="456"/>
        <end position="497"/>
    </location>
</feature>
<accession>A0AAW0Y3W7</accession>
<evidence type="ECO:0000256" key="5">
    <source>
        <dbReference type="ARBA" id="ARBA00023273"/>
    </source>
</evidence>
<dbReference type="InterPro" id="IPR041091">
    <property type="entry name" value="RPGRIP1_C"/>
</dbReference>
<proteinExistence type="inferred from homology"/>
<dbReference type="InterPro" id="IPR031139">
    <property type="entry name" value="RPGRIP1_fam"/>
</dbReference>
<evidence type="ECO:0000313" key="11">
    <source>
        <dbReference type="Proteomes" id="UP001445076"/>
    </source>
</evidence>
<feature type="region of interest" description="Disordered" evidence="7">
    <location>
        <begin position="817"/>
        <end position="910"/>
    </location>
</feature>
<feature type="region of interest" description="Disordered" evidence="7">
    <location>
        <begin position="197"/>
        <end position="236"/>
    </location>
</feature>
<evidence type="ECO:0000259" key="9">
    <source>
        <dbReference type="Pfam" id="PF18111"/>
    </source>
</evidence>
<dbReference type="Gene3D" id="2.60.40.150">
    <property type="entry name" value="C2 domain"/>
    <property type="match status" value="2"/>
</dbReference>
<feature type="coiled-coil region" evidence="6">
    <location>
        <begin position="140"/>
        <end position="181"/>
    </location>
</feature>
<feature type="compositionally biased region" description="Basic and acidic residues" evidence="7">
    <location>
        <begin position="827"/>
        <end position="839"/>
    </location>
</feature>
<dbReference type="InterPro" id="IPR021656">
    <property type="entry name" value="C2-C2_1"/>
</dbReference>
<feature type="compositionally biased region" description="Polar residues" evidence="7">
    <location>
        <begin position="932"/>
        <end position="941"/>
    </location>
</feature>
<evidence type="ECO:0000256" key="7">
    <source>
        <dbReference type="SAM" id="MobiDB-lite"/>
    </source>
</evidence>
<dbReference type="GO" id="GO:0005856">
    <property type="term" value="C:cytoskeleton"/>
    <property type="evidence" value="ECO:0007669"/>
    <property type="project" value="UniProtKB-ARBA"/>
</dbReference>
<feature type="non-terminal residue" evidence="10">
    <location>
        <position position="1"/>
    </location>
</feature>
<dbReference type="Pfam" id="PF18111">
    <property type="entry name" value="RPGR1_C"/>
    <property type="match status" value="1"/>
</dbReference>
<feature type="non-terminal residue" evidence="10">
    <location>
        <position position="1324"/>
    </location>
</feature>
<feature type="compositionally biased region" description="Low complexity" evidence="7">
    <location>
        <begin position="1119"/>
        <end position="1130"/>
    </location>
</feature>
<evidence type="ECO:0000256" key="3">
    <source>
        <dbReference type="ARBA" id="ARBA00023054"/>
    </source>
</evidence>